<dbReference type="Proteomes" id="UP000799118">
    <property type="component" value="Unassembled WGS sequence"/>
</dbReference>
<organism evidence="5 6">
    <name type="scientific">Gymnopus androsaceus JB14</name>
    <dbReference type="NCBI Taxonomy" id="1447944"/>
    <lineage>
        <taxon>Eukaryota</taxon>
        <taxon>Fungi</taxon>
        <taxon>Dikarya</taxon>
        <taxon>Basidiomycota</taxon>
        <taxon>Agaricomycotina</taxon>
        <taxon>Agaricomycetes</taxon>
        <taxon>Agaricomycetidae</taxon>
        <taxon>Agaricales</taxon>
        <taxon>Marasmiineae</taxon>
        <taxon>Omphalotaceae</taxon>
        <taxon>Gymnopus</taxon>
    </lineage>
</organism>
<evidence type="ECO:0000256" key="1">
    <source>
        <dbReference type="ARBA" id="ARBA00008421"/>
    </source>
</evidence>
<evidence type="ECO:0000313" key="6">
    <source>
        <dbReference type="Proteomes" id="UP000799118"/>
    </source>
</evidence>
<evidence type="ECO:0000256" key="2">
    <source>
        <dbReference type="PROSITE-ProRule" id="PRU00505"/>
    </source>
</evidence>
<dbReference type="PROSITE" id="PS51088">
    <property type="entry name" value="TEA_2"/>
    <property type="match status" value="1"/>
</dbReference>
<dbReference type="EMBL" id="ML770938">
    <property type="protein sequence ID" value="KAE9382840.1"/>
    <property type="molecule type" value="Genomic_DNA"/>
</dbReference>
<name>A0A6A4GBR6_9AGAR</name>
<feature type="DNA-binding region" description="TEA" evidence="2">
    <location>
        <begin position="1"/>
        <end position="57"/>
    </location>
</feature>
<dbReference type="Pfam" id="PF01285">
    <property type="entry name" value="TEA"/>
    <property type="match status" value="1"/>
</dbReference>
<dbReference type="InterPro" id="IPR000818">
    <property type="entry name" value="TEA/ATTS_dom"/>
</dbReference>
<evidence type="ECO:0000313" key="5">
    <source>
        <dbReference type="EMBL" id="KAE9382840.1"/>
    </source>
</evidence>
<dbReference type="Gene3D" id="6.10.20.40">
    <property type="entry name" value="TEA/ATTS domain"/>
    <property type="match status" value="1"/>
</dbReference>
<sequence>GLEKYRPHSGASMQLLKRYPKRNFFISNFIKERTGYDRSPKQVGSRLQQLKDSCQSEQSK</sequence>
<reference evidence="5" key="1">
    <citation type="journal article" date="2019" name="Environ. Microbiol.">
        <title>Fungal ecological strategies reflected in gene transcription - a case study of two litter decomposers.</title>
        <authorList>
            <person name="Barbi F."/>
            <person name="Kohler A."/>
            <person name="Barry K."/>
            <person name="Baskaran P."/>
            <person name="Daum C."/>
            <person name="Fauchery L."/>
            <person name="Ihrmark K."/>
            <person name="Kuo A."/>
            <person name="LaButti K."/>
            <person name="Lipzen A."/>
            <person name="Morin E."/>
            <person name="Grigoriev I.V."/>
            <person name="Henrissat B."/>
            <person name="Lindahl B."/>
            <person name="Martin F."/>
        </authorList>
    </citation>
    <scope>NUCLEOTIDE SEQUENCE</scope>
    <source>
        <strain evidence="5">JB14</strain>
    </source>
</reference>
<comment type="similarity">
    <text evidence="1">Belongs to the TEC1 family.</text>
</comment>
<dbReference type="OrthoDB" id="10006572at2759"/>
<proteinExistence type="inferred from homology"/>
<keyword evidence="6" id="KW-1185">Reference proteome</keyword>
<feature type="non-terminal residue" evidence="5">
    <location>
        <position position="1"/>
    </location>
</feature>
<dbReference type="AlphaFoldDB" id="A0A6A4GBR6"/>
<feature type="compositionally biased region" description="Polar residues" evidence="3">
    <location>
        <begin position="45"/>
        <end position="60"/>
    </location>
</feature>
<accession>A0A6A4GBR6</accession>
<dbReference type="InterPro" id="IPR038096">
    <property type="entry name" value="TEA/ATTS_sf"/>
</dbReference>
<protein>
    <recommendedName>
        <fullName evidence="4">TEA domain-containing protein</fullName>
    </recommendedName>
</protein>
<gene>
    <name evidence="5" type="ORF">BT96DRAFT_844997</name>
</gene>
<feature type="domain" description="TEA" evidence="4">
    <location>
        <begin position="1"/>
        <end position="57"/>
    </location>
</feature>
<evidence type="ECO:0000259" key="4">
    <source>
        <dbReference type="PROSITE" id="PS51088"/>
    </source>
</evidence>
<evidence type="ECO:0000256" key="3">
    <source>
        <dbReference type="SAM" id="MobiDB-lite"/>
    </source>
</evidence>
<feature type="region of interest" description="Disordered" evidence="3">
    <location>
        <begin position="36"/>
        <end position="60"/>
    </location>
</feature>
<dbReference type="GO" id="GO:0003700">
    <property type="term" value="F:DNA-binding transcription factor activity"/>
    <property type="evidence" value="ECO:0007669"/>
    <property type="project" value="InterPro"/>
</dbReference>